<keyword evidence="4" id="KW-1003">Cell membrane</keyword>
<feature type="transmembrane region" description="Helical" evidence="9">
    <location>
        <begin position="284"/>
        <end position="303"/>
    </location>
</feature>
<feature type="transmembrane region" description="Helical" evidence="9">
    <location>
        <begin position="370"/>
        <end position="394"/>
    </location>
</feature>
<gene>
    <name evidence="11" type="ORF">ACFFQ6_11260</name>
</gene>
<keyword evidence="7 9" id="KW-0472">Membrane</keyword>
<comment type="caution">
    <text evidence="11">The sequence shown here is derived from an EMBL/GenBank/DDBJ whole genome shotgun (WGS) entry which is preliminary data.</text>
</comment>
<dbReference type="Pfam" id="PF03553">
    <property type="entry name" value="Na_H_antiporter"/>
    <property type="match status" value="1"/>
</dbReference>
<evidence type="ECO:0000256" key="3">
    <source>
        <dbReference type="ARBA" id="ARBA00022449"/>
    </source>
</evidence>
<evidence type="ECO:0000313" key="11">
    <source>
        <dbReference type="EMBL" id="MFB9780262.1"/>
    </source>
</evidence>
<feature type="transmembrane region" description="Helical" evidence="9">
    <location>
        <begin position="261"/>
        <end position="277"/>
    </location>
</feature>
<name>A0ABV5XE63_9NOCA</name>
<evidence type="ECO:0000256" key="5">
    <source>
        <dbReference type="ARBA" id="ARBA00022692"/>
    </source>
</evidence>
<keyword evidence="2" id="KW-0813">Transport</keyword>
<evidence type="ECO:0000313" key="12">
    <source>
        <dbReference type="Proteomes" id="UP001589587"/>
    </source>
</evidence>
<proteinExistence type="inferred from homology"/>
<evidence type="ECO:0000256" key="1">
    <source>
        <dbReference type="ARBA" id="ARBA00004651"/>
    </source>
</evidence>
<sequence length="503" mass="52096">MQDPVGEAATRGNLMENDTRLQFRGGWMMAFVPIVAFLAFCVLFFVVFKAFDMTALAMGGFVSLLIGALFAKPYGSYWDAVMKGVGSPTSVSIVLILFTVGMMSSLIKATNVSGGFVWIADTLGIGGGTFTLFAFISVGIISMSTGSSIGTMFTAFPIFYPAGVLLGADPAILAGAIVSGAIFGDNIAPISDTTIISASTQRFRRKEGSADIGGVVASRARFALTAAALSAVGFLVLASVNKHDSADGAEELLESTMSVKSLVMLIPVAIMLVVALRTRNIFKAVTVGLITGILTGLAAGLIVPTDIVGVTDGVPTGFLAAGVTNMLGTVALVFAVFGIMGVLTEAGVLERLVEAISRGRLSDTPRGAEIAIGLGVSVTTLLFGGVNSAAMLTFGPVADEIGSRVGLHPYRRAVVMDCFAMGIACIVPVLSAYLFIGALLTSGYDTAPALSTTQIFLAMLYPLVMTVVMFVAVGTGWHRRFEGADGVAVKDPDHAYLAANQVA</sequence>
<evidence type="ECO:0000256" key="4">
    <source>
        <dbReference type="ARBA" id="ARBA00022475"/>
    </source>
</evidence>
<feature type="transmembrane region" description="Helical" evidence="9">
    <location>
        <begin position="27"/>
        <end position="48"/>
    </location>
</feature>
<keyword evidence="12" id="KW-1185">Reference proteome</keyword>
<dbReference type="InterPro" id="IPR018461">
    <property type="entry name" value="Na/H_Antiport_NhaC-like_C"/>
</dbReference>
<feature type="transmembrane region" description="Helical" evidence="9">
    <location>
        <begin position="116"/>
        <end position="138"/>
    </location>
</feature>
<comment type="similarity">
    <text evidence="8">Belongs to the NhaC Na(+)/H(+) (TC 2.A.35) antiporter family.</text>
</comment>
<dbReference type="EMBL" id="JBHMAS010000021">
    <property type="protein sequence ID" value="MFB9780262.1"/>
    <property type="molecule type" value="Genomic_DNA"/>
</dbReference>
<evidence type="ECO:0000256" key="2">
    <source>
        <dbReference type="ARBA" id="ARBA00022448"/>
    </source>
</evidence>
<accession>A0ABV5XE63</accession>
<dbReference type="PANTHER" id="PTHR33451">
    <property type="entry name" value="MALATE-2H(+)/NA(+)-LACTATE ANTIPORTER"/>
    <property type="match status" value="1"/>
</dbReference>
<feature type="transmembrane region" description="Helical" evidence="9">
    <location>
        <begin position="323"/>
        <end position="349"/>
    </location>
</feature>
<organism evidence="11 12">
    <name type="scientific">Rhodococcus baikonurensis</name>
    <dbReference type="NCBI Taxonomy" id="172041"/>
    <lineage>
        <taxon>Bacteria</taxon>
        <taxon>Bacillati</taxon>
        <taxon>Actinomycetota</taxon>
        <taxon>Actinomycetes</taxon>
        <taxon>Mycobacteriales</taxon>
        <taxon>Nocardiaceae</taxon>
        <taxon>Rhodococcus</taxon>
        <taxon>Rhodococcus erythropolis group</taxon>
    </lineage>
</organism>
<feature type="transmembrane region" description="Helical" evidence="9">
    <location>
        <begin position="158"/>
        <end position="183"/>
    </location>
</feature>
<dbReference type="PANTHER" id="PTHR33451:SF5">
    <property type="entry name" value="NA+_H+ ANTIPORTER"/>
    <property type="match status" value="1"/>
</dbReference>
<dbReference type="InterPro" id="IPR052180">
    <property type="entry name" value="NhaC_Na-H+_Antiporter"/>
</dbReference>
<evidence type="ECO:0000259" key="10">
    <source>
        <dbReference type="Pfam" id="PF03553"/>
    </source>
</evidence>
<feature type="transmembrane region" description="Helical" evidence="9">
    <location>
        <begin position="91"/>
        <end position="109"/>
    </location>
</feature>
<feature type="transmembrane region" description="Helical" evidence="9">
    <location>
        <begin position="414"/>
        <end position="443"/>
    </location>
</feature>
<feature type="transmembrane region" description="Helical" evidence="9">
    <location>
        <begin position="222"/>
        <end position="241"/>
    </location>
</feature>
<evidence type="ECO:0000256" key="6">
    <source>
        <dbReference type="ARBA" id="ARBA00022989"/>
    </source>
</evidence>
<keyword evidence="3" id="KW-0050">Antiport</keyword>
<comment type="subcellular location">
    <subcellularLocation>
        <location evidence="1">Cell membrane</location>
        <topology evidence="1">Multi-pass membrane protein</topology>
    </subcellularLocation>
</comment>
<feature type="domain" description="Na+/H+ antiporter NhaC-like C-terminal" evidence="10">
    <location>
        <begin position="29"/>
        <end position="201"/>
    </location>
</feature>
<dbReference type="RefSeq" id="WP_206029809.1">
    <property type="nucleotide sequence ID" value="NZ_JBHMAS010000021.1"/>
</dbReference>
<evidence type="ECO:0000256" key="7">
    <source>
        <dbReference type="ARBA" id="ARBA00023136"/>
    </source>
</evidence>
<evidence type="ECO:0000256" key="8">
    <source>
        <dbReference type="ARBA" id="ARBA00038435"/>
    </source>
</evidence>
<evidence type="ECO:0000256" key="9">
    <source>
        <dbReference type="SAM" id="Phobius"/>
    </source>
</evidence>
<keyword evidence="6 9" id="KW-1133">Transmembrane helix</keyword>
<dbReference type="Proteomes" id="UP001589587">
    <property type="component" value="Unassembled WGS sequence"/>
</dbReference>
<feature type="transmembrane region" description="Helical" evidence="9">
    <location>
        <begin position="55"/>
        <end position="71"/>
    </location>
</feature>
<protein>
    <submittedName>
        <fullName evidence="11">Na+/H+ antiporter NhaC family protein</fullName>
    </submittedName>
</protein>
<reference evidence="11 12" key="1">
    <citation type="submission" date="2024-09" db="EMBL/GenBank/DDBJ databases">
        <authorList>
            <person name="Sun Q."/>
            <person name="Mori K."/>
        </authorList>
    </citation>
    <scope>NUCLEOTIDE SEQUENCE [LARGE SCALE GENOMIC DNA]</scope>
    <source>
        <strain evidence="11 12">JCM 11411</strain>
    </source>
</reference>
<feature type="transmembrane region" description="Helical" evidence="9">
    <location>
        <begin position="455"/>
        <end position="477"/>
    </location>
</feature>
<keyword evidence="5 9" id="KW-0812">Transmembrane</keyword>